<name>A0A2A2LQP5_9BILA</name>
<evidence type="ECO:0000313" key="1">
    <source>
        <dbReference type="EMBL" id="PAV88449.1"/>
    </source>
</evidence>
<comment type="caution">
    <text evidence="1">The sequence shown here is derived from an EMBL/GenBank/DDBJ whole genome shotgun (WGS) entry which is preliminary data.</text>
</comment>
<protein>
    <submittedName>
        <fullName evidence="1">Uncharacterized protein</fullName>
    </submittedName>
</protein>
<dbReference type="EMBL" id="LIAE01006519">
    <property type="protein sequence ID" value="PAV88449.1"/>
    <property type="molecule type" value="Genomic_DNA"/>
</dbReference>
<evidence type="ECO:0000313" key="2">
    <source>
        <dbReference type="Proteomes" id="UP000218231"/>
    </source>
</evidence>
<reference evidence="1 2" key="1">
    <citation type="journal article" date="2017" name="Curr. Biol.">
        <title>Genome architecture and evolution of a unichromosomal asexual nematode.</title>
        <authorList>
            <person name="Fradin H."/>
            <person name="Zegar C."/>
            <person name="Gutwein M."/>
            <person name="Lucas J."/>
            <person name="Kovtun M."/>
            <person name="Corcoran D."/>
            <person name="Baugh L.R."/>
            <person name="Kiontke K."/>
            <person name="Gunsalus K."/>
            <person name="Fitch D.H."/>
            <person name="Piano F."/>
        </authorList>
    </citation>
    <scope>NUCLEOTIDE SEQUENCE [LARGE SCALE GENOMIC DNA]</scope>
    <source>
        <strain evidence="1">PF1309</strain>
    </source>
</reference>
<gene>
    <name evidence="1" type="ORF">WR25_06023</name>
</gene>
<dbReference type="OrthoDB" id="10477475at2759"/>
<keyword evidence="2" id="KW-1185">Reference proteome</keyword>
<dbReference type="AlphaFoldDB" id="A0A2A2LQP5"/>
<sequence length="68" mass="7940">MGNTESQYQGYIKENHMNAAMAQFAVQIVSQVVPNHKHMNMTNRFGELPTYEWTFDEQDIMDKNRCGI</sequence>
<proteinExistence type="predicted"/>
<accession>A0A2A2LQP5</accession>
<organism evidence="1 2">
    <name type="scientific">Diploscapter pachys</name>
    <dbReference type="NCBI Taxonomy" id="2018661"/>
    <lineage>
        <taxon>Eukaryota</taxon>
        <taxon>Metazoa</taxon>
        <taxon>Ecdysozoa</taxon>
        <taxon>Nematoda</taxon>
        <taxon>Chromadorea</taxon>
        <taxon>Rhabditida</taxon>
        <taxon>Rhabditina</taxon>
        <taxon>Rhabditomorpha</taxon>
        <taxon>Rhabditoidea</taxon>
        <taxon>Rhabditidae</taxon>
        <taxon>Diploscapter</taxon>
    </lineage>
</organism>
<dbReference type="Proteomes" id="UP000218231">
    <property type="component" value="Unassembled WGS sequence"/>
</dbReference>